<accession>A0A8R1INH9</accession>
<name>A0A8R1INH9_CAEJA</name>
<keyword evidence="1" id="KW-0732">Signal</keyword>
<evidence type="ECO:0000313" key="4">
    <source>
        <dbReference type="Proteomes" id="UP000005237"/>
    </source>
</evidence>
<dbReference type="Proteomes" id="UP000005237">
    <property type="component" value="Unassembled WGS sequence"/>
</dbReference>
<feature type="domain" description="NTF2-like" evidence="2">
    <location>
        <begin position="29"/>
        <end position="157"/>
    </location>
</feature>
<protein>
    <recommendedName>
        <fullName evidence="2">NTF2-like domain-containing protein</fullName>
    </recommendedName>
</protein>
<reference evidence="3" key="2">
    <citation type="submission" date="2022-06" db="UniProtKB">
        <authorList>
            <consortium name="EnsemblMetazoa"/>
        </authorList>
    </citation>
    <scope>IDENTIFICATION</scope>
    <source>
        <strain evidence="3">DF5081</strain>
    </source>
</reference>
<dbReference type="InterPro" id="IPR058721">
    <property type="entry name" value="NTF2_3"/>
</dbReference>
<dbReference type="Pfam" id="PF26530">
    <property type="entry name" value="NTF2_3"/>
    <property type="match status" value="1"/>
</dbReference>
<dbReference type="AlphaFoldDB" id="A0A8R1INH9"/>
<evidence type="ECO:0000313" key="3">
    <source>
        <dbReference type="EnsemblMetazoa" id="CJA35779.1"/>
    </source>
</evidence>
<sequence length="161" mass="18717">MRCLQVLACFILIFKALNANPFLDKNGSEKVVSRFMKRLINSMKKHESIDSFFRNDFSFDRCVAKYNKTEAVVFLSFLSSLEVGIQRYFDSTGPRRKGFFFHLGNSQYLTPHLIEYRLSIESNDYNKIDRPRFEAVLVLNVENETHQLVCGRSPDCGRSLL</sequence>
<evidence type="ECO:0000259" key="2">
    <source>
        <dbReference type="Pfam" id="PF26530"/>
    </source>
</evidence>
<reference evidence="4" key="1">
    <citation type="submission" date="2010-08" db="EMBL/GenBank/DDBJ databases">
        <authorList>
            <consortium name="Caenorhabditis japonica Sequencing Consortium"/>
            <person name="Wilson R.K."/>
        </authorList>
    </citation>
    <scope>NUCLEOTIDE SEQUENCE [LARGE SCALE GENOMIC DNA]</scope>
    <source>
        <strain evidence="4">DF5081</strain>
    </source>
</reference>
<feature type="chain" id="PRO_5035792219" description="NTF2-like domain-containing protein" evidence="1">
    <location>
        <begin position="20"/>
        <end position="161"/>
    </location>
</feature>
<evidence type="ECO:0000256" key="1">
    <source>
        <dbReference type="SAM" id="SignalP"/>
    </source>
</evidence>
<keyword evidence="4" id="KW-1185">Reference proteome</keyword>
<feature type="signal peptide" evidence="1">
    <location>
        <begin position="1"/>
        <end position="19"/>
    </location>
</feature>
<organism evidence="3 4">
    <name type="scientific">Caenorhabditis japonica</name>
    <dbReference type="NCBI Taxonomy" id="281687"/>
    <lineage>
        <taxon>Eukaryota</taxon>
        <taxon>Metazoa</taxon>
        <taxon>Ecdysozoa</taxon>
        <taxon>Nematoda</taxon>
        <taxon>Chromadorea</taxon>
        <taxon>Rhabditida</taxon>
        <taxon>Rhabditina</taxon>
        <taxon>Rhabditomorpha</taxon>
        <taxon>Rhabditoidea</taxon>
        <taxon>Rhabditidae</taxon>
        <taxon>Peloderinae</taxon>
        <taxon>Caenorhabditis</taxon>
    </lineage>
</organism>
<proteinExistence type="predicted"/>
<dbReference type="EnsemblMetazoa" id="CJA35779.1">
    <property type="protein sequence ID" value="CJA35779.1"/>
    <property type="gene ID" value="WBGene00211626"/>
</dbReference>